<evidence type="ECO:0000313" key="13">
    <source>
        <dbReference type="EMBL" id="MFD2171052.1"/>
    </source>
</evidence>
<keyword evidence="11" id="KW-0812">Transmembrane</keyword>
<comment type="function">
    <text evidence="7">Catalyzes the glycosylation of 4,4'-diaponeurosporenoate, i.e. the esterification of glucose at the C1'' position with the carboxyl group of 4,4'-diaponeurosporenic acid, to form glycosyl-4,4'-diaponeurosporenoate. This is a step in the biosynthesis of staphyloxanthin, an orange pigment present in most staphylococci strains.</text>
</comment>
<keyword evidence="3 13" id="KW-0328">Glycosyltransferase</keyword>
<name>A0ABW4ZYM5_9BACL</name>
<comment type="subcellular location">
    <subcellularLocation>
        <location evidence="1">Cell membrane</location>
    </subcellularLocation>
</comment>
<evidence type="ECO:0000256" key="2">
    <source>
        <dbReference type="ARBA" id="ARBA00022475"/>
    </source>
</evidence>
<dbReference type="GO" id="GO:0016757">
    <property type="term" value="F:glycosyltransferase activity"/>
    <property type="evidence" value="ECO:0007669"/>
    <property type="project" value="UniProtKB-KW"/>
</dbReference>
<dbReference type="Proteomes" id="UP001597343">
    <property type="component" value="Unassembled WGS sequence"/>
</dbReference>
<evidence type="ECO:0000256" key="3">
    <source>
        <dbReference type="ARBA" id="ARBA00022676"/>
    </source>
</evidence>
<feature type="transmembrane region" description="Helical" evidence="11">
    <location>
        <begin position="176"/>
        <end position="197"/>
    </location>
</feature>
<feature type="transmembrane region" description="Helical" evidence="11">
    <location>
        <begin position="315"/>
        <end position="332"/>
    </location>
</feature>
<organism evidence="13 14">
    <name type="scientific">Tumebacillus lipolyticus</name>
    <dbReference type="NCBI Taxonomy" id="1280370"/>
    <lineage>
        <taxon>Bacteria</taxon>
        <taxon>Bacillati</taxon>
        <taxon>Bacillota</taxon>
        <taxon>Bacilli</taxon>
        <taxon>Bacillales</taxon>
        <taxon>Alicyclobacillaceae</taxon>
        <taxon>Tumebacillus</taxon>
    </lineage>
</organism>
<evidence type="ECO:0000256" key="7">
    <source>
        <dbReference type="ARBA" id="ARBA00037281"/>
    </source>
</evidence>
<dbReference type="RefSeq" id="WP_386047535.1">
    <property type="nucleotide sequence ID" value="NZ_JBHUIO010000008.1"/>
</dbReference>
<dbReference type="CDD" id="cd06423">
    <property type="entry name" value="CESA_like"/>
    <property type="match status" value="1"/>
</dbReference>
<keyword evidence="11" id="KW-1133">Transmembrane helix</keyword>
<evidence type="ECO:0000256" key="8">
    <source>
        <dbReference type="ARBA" id="ARBA00037904"/>
    </source>
</evidence>
<dbReference type="InterPro" id="IPR001173">
    <property type="entry name" value="Glyco_trans_2-like"/>
</dbReference>
<comment type="caution">
    <text evidence="13">The sequence shown here is derived from an EMBL/GenBank/DDBJ whole genome shotgun (WGS) entry which is preliminary data.</text>
</comment>
<sequence>MVVLQGIAVLVFLYWVAMFVTNLRGLRMIPELISGTVEGEQPLVSIIVAGKDEEASIERTLDSLLRLDYQNYELIVVNDRSEDRTGEIIARVKERARTARPDLRFELIQIQELPTGWLGKNHALYQGYLQARGEYLLFTDADVRFAPNSLQAAMQFALHEQADHVTMIPTMEAHSFWLRAFVHYFLFSLCLVIRPWLPNIDTQNKVGFGIGAFNLLRRQAYEQIGTHEALKMRPDDDLQLGTMIKQAGLRQRLATGTRLLTVEWYPTLRDAIQGLEKNTFAGLNYSVLLVVVGVLGQLLAFCLPFFGWMMLGWSGLLYGLSVLMMIAVYLRYTTTVSPYSGVEVVALPLTALLFVYIIVRSTYVTLRQGGIVWRGTFYSLQELKKMKQAKGII</sequence>
<evidence type="ECO:0000256" key="9">
    <source>
        <dbReference type="ARBA" id="ARBA00038120"/>
    </source>
</evidence>
<evidence type="ECO:0000259" key="12">
    <source>
        <dbReference type="Pfam" id="PF00535"/>
    </source>
</evidence>
<keyword evidence="2" id="KW-1003">Cell membrane</keyword>
<evidence type="ECO:0000256" key="11">
    <source>
        <dbReference type="SAM" id="Phobius"/>
    </source>
</evidence>
<comment type="similarity">
    <text evidence="9">Belongs to the glycosyltransferase 2 family. CrtQ subfamily.</text>
</comment>
<accession>A0ABW4ZYM5</accession>
<evidence type="ECO:0000256" key="1">
    <source>
        <dbReference type="ARBA" id="ARBA00004236"/>
    </source>
</evidence>
<evidence type="ECO:0000256" key="6">
    <source>
        <dbReference type="ARBA" id="ARBA00023136"/>
    </source>
</evidence>
<feature type="domain" description="Glycosyltransferase 2-like" evidence="12">
    <location>
        <begin position="45"/>
        <end position="224"/>
    </location>
</feature>
<reference evidence="14" key="1">
    <citation type="journal article" date="2019" name="Int. J. Syst. Evol. Microbiol.">
        <title>The Global Catalogue of Microorganisms (GCM) 10K type strain sequencing project: providing services to taxonomists for standard genome sequencing and annotation.</title>
        <authorList>
            <consortium name="The Broad Institute Genomics Platform"/>
            <consortium name="The Broad Institute Genome Sequencing Center for Infectious Disease"/>
            <person name="Wu L."/>
            <person name="Ma J."/>
        </authorList>
    </citation>
    <scope>NUCLEOTIDE SEQUENCE [LARGE SCALE GENOMIC DNA]</scope>
    <source>
        <strain evidence="14">CGMCC 1.13574</strain>
    </source>
</reference>
<dbReference type="PANTHER" id="PTHR43646:SF2">
    <property type="entry name" value="GLYCOSYLTRANSFERASE 2-LIKE DOMAIN-CONTAINING PROTEIN"/>
    <property type="match status" value="1"/>
</dbReference>
<keyword evidence="6 11" id="KW-0472">Membrane</keyword>
<feature type="transmembrane region" description="Helical" evidence="11">
    <location>
        <begin position="285"/>
        <end position="308"/>
    </location>
</feature>
<gene>
    <name evidence="13" type="ORF">ACFSOY_13810</name>
</gene>
<protein>
    <recommendedName>
        <fullName evidence="10">4,4'-diaponeurosporenoate glycosyltransferase</fullName>
    </recommendedName>
</protein>
<evidence type="ECO:0000256" key="5">
    <source>
        <dbReference type="ARBA" id="ARBA00022746"/>
    </source>
</evidence>
<dbReference type="EMBL" id="JBHUIO010000008">
    <property type="protein sequence ID" value="MFD2171052.1"/>
    <property type="molecule type" value="Genomic_DNA"/>
</dbReference>
<dbReference type="PANTHER" id="PTHR43646">
    <property type="entry name" value="GLYCOSYLTRANSFERASE"/>
    <property type="match status" value="1"/>
</dbReference>
<evidence type="ECO:0000313" key="14">
    <source>
        <dbReference type="Proteomes" id="UP001597343"/>
    </source>
</evidence>
<dbReference type="Pfam" id="PF00535">
    <property type="entry name" value="Glycos_transf_2"/>
    <property type="match status" value="1"/>
</dbReference>
<evidence type="ECO:0000256" key="10">
    <source>
        <dbReference type="ARBA" id="ARBA00040345"/>
    </source>
</evidence>
<dbReference type="Gene3D" id="3.90.550.10">
    <property type="entry name" value="Spore Coat Polysaccharide Biosynthesis Protein SpsA, Chain A"/>
    <property type="match status" value="1"/>
</dbReference>
<feature type="transmembrane region" description="Helical" evidence="11">
    <location>
        <begin position="338"/>
        <end position="359"/>
    </location>
</feature>
<dbReference type="InterPro" id="IPR029044">
    <property type="entry name" value="Nucleotide-diphossugar_trans"/>
</dbReference>
<keyword evidence="4 13" id="KW-0808">Transferase</keyword>
<comment type="pathway">
    <text evidence="8">Carotenoid biosynthesis; staphyloxanthin biosynthesis; staphyloxanthin from farnesyl diphosphate: step 4/5.</text>
</comment>
<proteinExistence type="inferred from homology"/>
<evidence type="ECO:0000256" key="4">
    <source>
        <dbReference type="ARBA" id="ARBA00022679"/>
    </source>
</evidence>
<keyword evidence="14" id="KW-1185">Reference proteome</keyword>
<feature type="transmembrane region" description="Helical" evidence="11">
    <location>
        <begin position="6"/>
        <end position="23"/>
    </location>
</feature>
<keyword evidence="5" id="KW-0125">Carotenoid biosynthesis</keyword>
<dbReference type="SUPFAM" id="SSF53448">
    <property type="entry name" value="Nucleotide-diphospho-sugar transferases"/>
    <property type="match status" value="1"/>
</dbReference>